<evidence type="ECO:0000256" key="6">
    <source>
        <dbReference type="SAM" id="Phobius"/>
    </source>
</evidence>
<dbReference type="Proteomes" id="UP001216390">
    <property type="component" value="Chromosome"/>
</dbReference>
<feature type="transmembrane region" description="Helical" evidence="6">
    <location>
        <begin position="223"/>
        <end position="248"/>
    </location>
</feature>
<dbReference type="InterPro" id="IPR018076">
    <property type="entry name" value="T2SS_GspF_dom"/>
</dbReference>
<comment type="subcellular location">
    <subcellularLocation>
        <location evidence="1">Cell membrane</location>
        <topology evidence="1">Multi-pass membrane protein</topology>
    </subcellularLocation>
</comment>
<name>A0AAF0BVL6_9ACTN</name>
<keyword evidence="3 6" id="KW-0812">Transmembrane</keyword>
<keyword evidence="9" id="KW-1185">Reference proteome</keyword>
<dbReference type="AlphaFoldDB" id="A0AAF0BVL6"/>
<dbReference type="PANTHER" id="PTHR35007:SF2">
    <property type="entry name" value="PILUS ASSEMBLE PROTEIN"/>
    <property type="match status" value="1"/>
</dbReference>
<feature type="domain" description="Type II secretion system protein GspF" evidence="7">
    <location>
        <begin position="117"/>
        <end position="238"/>
    </location>
</feature>
<evidence type="ECO:0000313" key="9">
    <source>
        <dbReference type="Proteomes" id="UP001216390"/>
    </source>
</evidence>
<organism evidence="8 9">
    <name type="scientific">Iamia majanohamensis</name>
    <dbReference type="NCBI Taxonomy" id="467976"/>
    <lineage>
        <taxon>Bacteria</taxon>
        <taxon>Bacillati</taxon>
        <taxon>Actinomycetota</taxon>
        <taxon>Acidimicrobiia</taxon>
        <taxon>Acidimicrobiales</taxon>
        <taxon>Iamiaceae</taxon>
        <taxon>Iamia</taxon>
    </lineage>
</organism>
<dbReference type="PANTHER" id="PTHR35007">
    <property type="entry name" value="INTEGRAL MEMBRANE PROTEIN-RELATED"/>
    <property type="match status" value="1"/>
</dbReference>
<evidence type="ECO:0000256" key="5">
    <source>
        <dbReference type="ARBA" id="ARBA00023136"/>
    </source>
</evidence>
<sequence>MTAPLHPLAVAWVVLAALALWPRRPRRALRPRAAPAATRRGPLTRIGAALRRLTGSPDADADRAVGGLVVVALALVPLVPPLVPVPLLAAALAPRLQRRRRARVAADATAAAVPDAVDLFGLALAAGLTVPAALPVVGPRVAAPLGADLVEADLRARHGEPLAEALARVGAARPATRPLVGLLVAAHRDGVAVAEPLARLAEEQRTARRRAAEAEARQVPVRLLFPLVCCTLPAFGLLTVVPPVVVALRDLRS</sequence>
<dbReference type="KEGG" id="ima:PO878_18565"/>
<evidence type="ECO:0000256" key="2">
    <source>
        <dbReference type="ARBA" id="ARBA00022475"/>
    </source>
</evidence>
<dbReference type="Pfam" id="PF00482">
    <property type="entry name" value="T2SSF"/>
    <property type="match status" value="1"/>
</dbReference>
<evidence type="ECO:0000256" key="4">
    <source>
        <dbReference type="ARBA" id="ARBA00022989"/>
    </source>
</evidence>
<dbReference type="EMBL" id="CP116942">
    <property type="protein sequence ID" value="WCO66504.1"/>
    <property type="molecule type" value="Genomic_DNA"/>
</dbReference>
<reference evidence="8" key="1">
    <citation type="submission" date="2023-01" db="EMBL/GenBank/DDBJ databases">
        <title>The diversity of Class Acidimicrobiia in South China Sea sediment environments and the proposal of Iamia marina sp. nov., a novel species of the genus Iamia.</title>
        <authorList>
            <person name="He Y."/>
            <person name="Tian X."/>
        </authorList>
    </citation>
    <scope>NUCLEOTIDE SEQUENCE</scope>
    <source>
        <strain evidence="8">DSM 19957</strain>
    </source>
</reference>
<gene>
    <name evidence="8" type="ORF">PO878_18565</name>
</gene>
<feature type="transmembrane region" description="Helical" evidence="6">
    <location>
        <begin position="64"/>
        <end position="93"/>
    </location>
</feature>
<keyword evidence="5 6" id="KW-0472">Membrane</keyword>
<evidence type="ECO:0000259" key="7">
    <source>
        <dbReference type="Pfam" id="PF00482"/>
    </source>
</evidence>
<dbReference type="GO" id="GO:0005886">
    <property type="term" value="C:plasma membrane"/>
    <property type="evidence" value="ECO:0007669"/>
    <property type="project" value="UniProtKB-SubCell"/>
</dbReference>
<evidence type="ECO:0000313" key="8">
    <source>
        <dbReference type="EMBL" id="WCO66504.1"/>
    </source>
</evidence>
<keyword evidence="2" id="KW-1003">Cell membrane</keyword>
<evidence type="ECO:0000256" key="1">
    <source>
        <dbReference type="ARBA" id="ARBA00004651"/>
    </source>
</evidence>
<dbReference type="RefSeq" id="WP_272736027.1">
    <property type="nucleotide sequence ID" value="NZ_CP116942.1"/>
</dbReference>
<protein>
    <submittedName>
        <fullName evidence="8">Type II secretion system F family protein</fullName>
    </submittedName>
</protein>
<accession>A0AAF0BVL6</accession>
<evidence type="ECO:0000256" key="3">
    <source>
        <dbReference type="ARBA" id="ARBA00022692"/>
    </source>
</evidence>
<keyword evidence="4 6" id="KW-1133">Transmembrane helix</keyword>
<proteinExistence type="predicted"/>